<keyword evidence="1" id="KW-0378">Hydrolase</keyword>
<dbReference type="InterPro" id="IPR038718">
    <property type="entry name" value="SNF2-like_sf"/>
</dbReference>
<dbReference type="Pfam" id="PF00176">
    <property type="entry name" value="SNF2-rel_dom"/>
    <property type="match status" value="1"/>
</dbReference>
<dbReference type="Pfam" id="PF00271">
    <property type="entry name" value="Helicase_C"/>
    <property type="match status" value="1"/>
</dbReference>
<dbReference type="InterPro" id="IPR000330">
    <property type="entry name" value="SNF2_N"/>
</dbReference>
<gene>
    <name evidence="3" type="ORF">LCGC14_1445460</name>
</gene>
<dbReference type="Gene3D" id="3.40.50.10810">
    <property type="entry name" value="Tandem AAA-ATPase domain"/>
    <property type="match status" value="1"/>
</dbReference>
<feature type="domain" description="Helicase ATP-binding" evidence="2">
    <location>
        <begin position="108"/>
        <end position="274"/>
    </location>
</feature>
<dbReference type="GO" id="GO:0005524">
    <property type="term" value="F:ATP binding"/>
    <property type="evidence" value="ECO:0007669"/>
    <property type="project" value="InterPro"/>
</dbReference>
<dbReference type="GO" id="GO:0016787">
    <property type="term" value="F:hydrolase activity"/>
    <property type="evidence" value="ECO:0007669"/>
    <property type="project" value="UniProtKB-KW"/>
</dbReference>
<dbReference type="Gene3D" id="3.40.50.300">
    <property type="entry name" value="P-loop containing nucleotide triphosphate hydrolases"/>
    <property type="match status" value="1"/>
</dbReference>
<dbReference type="PANTHER" id="PTHR10799">
    <property type="entry name" value="SNF2/RAD54 HELICASE FAMILY"/>
    <property type="match status" value="1"/>
</dbReference>
<evidence type="ECO:0000259" key="2">
    <source>
        <dbReference type="PROSITE" id="PS51192"/>
    </source>
</evidence>
<protein>
    <recommendedName>
        <fullName evidence="2">Helicase ATP-binding domain-containing protein</fullName>
    </recommendedName>
</protein>
<organism evidence="3">
    <name type="scientific">marine sediment metagenome</name>
    <dbReference type="NCBI Taxonomy" id="412755"/>
    <lineage>
        <taxon>unclassified sequences</taxon>
        <taxon>metagenomes</taxon>
        <taxon>ecological metagenomes</taxon>
    </lineage>
</organism>
<feature type="non-terminal residue" evidence="3">
    <location>
        <position position="1"/>
    </location>
</feature>
<sequence>NKKPLNNKIEVLLLDHLTFKKDSFDPNIFYKTLTTGTNIDEIKLLLKRNGYDIDETDNFKELEEVIKKELDQFNRVKEIGLKAKEVKVNNENFPELKRQLYDFQARCVYHLLMISNGANFSVTGSGKTMIVYAAYSHWKNSNDLSKLLVIGPSSSFMSWEDEYLLCFGKEINSVRLLGPNREKFYKKFKNYEIFLTTYQTATRDQLQIIEMLSQDNFMVVLDESHYIKRFEGGKWANAILNIAPYAKKRSILSGTPMPQGYEDLYTQFLFLWPRTMRNNLLGNRNLYKKRLRNLSYIEALKEELEPFYIRIKKEDLHLRKPDFERIYIDLSPFQKIIYDSVAARTLEHVNELKNYEKSVFRHWQRYWIIYLREISSNPSLLMKKHIDAVKEDLNKTKLNKEQIPELRDHNLIQIIKEYLKYEIPSKILKTIELTEDLIKLGHKVLIWVYFIGNIHLIEDLLKKKSIECYTIYGEIPVDLTRDETEELINEIKTREARINKFKQSEKPVVMIANPFALAESVSLHHACHHAIYVDRNFNCGRYLQSLDRIHRIGLNPEIETKYYLLISKNTIDEVIDSRLNKKAEVMYNLLDDELPLGFFGDEVDLPLGDNETEQDFEALEKQIREMYDSNKEDT</sequence>
<dbReference type="SUPFAM" id="SSF52540">
    <property type="entry name" value="P-loop containing nucleoside triphosphate hydrolases"/>
    <property type="match status" value="2"/>
</dbReference>
<accession>A0A0F9LZX3</accession>
<reference evidence="3" key="1">
    <citation type="journal article" date="2015" name="Nature">
        <title>Complex archaea that bridge the gap between prokaryotes and eukaryotes.</title>
        <authorList>
            <person name="Spang A."/>
            <person name="Saw J.H."/>
            <person name="Jorgensen S.L."/>
            <person name="Zaremba-Niedzwiedzka K."/>
            <person name="Martijn J."/>
            <person name="Lind A.E."/>
            <person name="van Eijk R."/>
            <person name="Schleper C."/>
            <person name="Guy L."/>
            <person name="Ettema T.J."/>
        </authorList>
    </citation>
    <scope>NUCLEOTIDE SEQUENCE</scope>
</reference>
<dbReference type="EMBL" id="LAZR01009903">
    <property type="protein sequence ID" value="KKM69970.1"/>
    <property type="molecule type" value="Genomic_DNA"/>
</dbReference>
<dbReference type="InterPro" id="IPR049730">
    <property type="entry name" value="SNF2/RAD54-like_C"/>
</dbReference>
<dbReference type="SMART" id="SM00487">
    <property type="entry name" value="DEXDc"/>
    <property type="match status" value="1"/>
</dbReference>
<dbReference type="PROSITE" id="PS51192">
    <property type="entry name" value="HELICASE_ATP_BIND_1"/>
    <property type="match status" value="1"/>
</dbReference>
<dbReference type="CDD" id="cd18793">
    <property type="entry name" value="SF2_C_SNF"/>
    <property type="match status" value="1"/>
</dbReference>
<dbReference type="InterPro" id="IPR014001">
    <property type="entry name" value="Helicase_ATP-bd"/>
</dbReference>
<dbReference type="SMART" id="SM00490">
    <property type="entry name" value="HELICc"/>
    <property type="match status" value="1"/>
</dbReference>
<dbReference type="InterPro" id="IPR027417">
    <property type="entry name" value="P-loop_NTPase"/>
</dbReference>
<evidence type="ECO:0000313" key="3">
    <source>
        <dbReference type="EMBL" id="KKM69970.1"/>
    </source>
</evidence>
<evidence type="ECO:0000256" key="1">
    <source>
        <dbReference type="ARBA" id="ARBA00022801"/>
    </source>
</evidence>
<comment type="caution">
    <text evidence="3">The sequence shown here is derived from an EMBL/GenBank/DDBJ whole genome shotgun (WGS) entry which is preliminary data.</text>
</comment>
<dbReference type="AlphaFoldDB" id="A0A0F9LZX3"/>
<name>A0A0F9LZX3_9ZZZZ</name>
<proteinExistence type="predicted"/>
<dbReference type="InterPro" id="IPR001650">
    <property type="entry name" value="Helicase_C-like"/>
</dbReference>